<evidence type="ECO:0000313" key="1">
    <source>
        <dbReference type="EMBL" id="KAJ8650647.1"/>
    </source>
</evidence>
<protein>
    <submittedName>
        <fullName evidence="1">Uncharacterized protein</fullName>
    </submittedName>
</protein>
<name>A0ACC2MXZ5_PERAE</name>
<dbReference type="Proteomes" id="UP001234297">
    <property type="component" value="Chromosome 1"/>
</dbReference>
<dbReference type="EMBL" id="CM056809">
    <property type="protein sequence ID" value="KAJ8650647.1"/>
    <property type="molecule type" value="Genomic_DNA"/>
</dbReference>
<reference evidence="1 2" key="1">
    <citation type="journal article" date="2022" name="Hortic Res">
        <title>A haplotype resolved chromosomal level avocado genome allows analysis of novel avocado genes.</title>
        <authorList>
            <person name="Nath O."/>
            <person name="Fletcher S.J."/>
            <person name="Hayward A."/>
            <person name="Shaw L.M."/>
            <person name="Masouleh A.K."/>
            <person name="Furtado A."/>
            <person name="Henry R.J."/>
            <person name="Mitter N."/>
        </authorList>
    </citation>
    <scope>NUCLEOTIDE SEQUENCE [LARGE SCALE GENOMIC DNA]</scope>
    <source>
        <strain evidence="2">cv. Hass</strain>
    </source>
</reference>
<accession>A0ACC2MXZ5</accession>
<evidence type="ECO:0000313" key="2">
    <source>
        <dbReference type="Proteomes" id="UP001234297"/>
    </source>
</evidence>
<keyword evidence="2" id="KW-1185">Reference proteome</keyword>
<organism evidence="1 2">
    <name type="scientific">Persea americana</name>
    <name type="common">Avocado</name>
    <dbReference type="NCBI Taxonomy" id="3435"/>
    <lineage>
        <taxon>Eukaryota</taxon>
        <taxon>Viridiplantae</taxon>
        <taxon>Streptophyta</taxon>
        <taxon>Embryophyta</taxon>
        <taxon>Tracheophyta</taxon>
        <taxon>Spermatophyta</taxon>
        <taxon>Magnoliopsida</taxon>
        <taxon>Magnoliidae</taxon>
        <taxon>Laurales</taxon>
        <taxon>Lauraceae</taxon>
        <taxon>Persea</taxon>
    </lineage>
</organism>
<comment type="caution">
    <text evidence="1">The sequence shown here is derived from an EMBL/GenBank/DDBJ whole genome shotgun (WGS) entry which is preliminary data.</text>
</comment>
<gene>
    <name evidence="1" type="ORF">MRB53_003670</name>
</gene>
<proteinExistence type="predicted"/>
<sequence length="206" mass="21690">MCNNKLVGARFFVKGIEAIGFVPGDGNEFRSPRDWAGHGTHTASKAAGSQVSSASILGLANGTARGTASKAKIAMYKACWVEGCALSDITAAMEKAIEDGVDILSLSLGSLNIYTPYYSDPIAIGAFAAADRGIFVACFAGNDGPSPSLIVNTAPWITTVGAGSLDRTFPVQLRLGNSKVYSGDSLYNEEVNVTQMFSIFHLEYCD</sequence>